<reference evidence="1 2" key="1">
    <citation type="submission" date="2013-02" db="EMBL/GenBank/DDBJ databases">
        <authorList>
            <person name="Harkins D.M."/>
            <person name="Durkin A.S."/>
            <person name="Brinkac L.M."/>
            <person name="Haft D.H."/>
            <person name="Selengut J.D."/>
            <person name="Sanka R."/>
            <person name="DePew J."/>
            <person name="Purushe J."/>
            <person name="Whelen A.C."/>
            <person name="Vinetz J.M."/>
            <person name="Sutton G.G."/>
            <person name="Nierman W.C."/>
            <person name="Fouts D.E."/>
        </authorList>
    </citation>
    <scope>NUCLEOTIDE SEQUENCE [LARGE SCALE GENOMIC DNA]</scope>
    <source>
        <strain evidence="1 2">2002000626</strain>
    </source>
</reference>
<name>A0A829D1V9_LEPIR</name>
<proteinExistence type="predicted"/>
<dbReference type="EMBL" id="AFJL02000261">
    <property type="protein sequence ID" value="EMY02096.1"/>
    <property type="molecule type" value="Genomic_DNA"/>
</dbReference>
<evidence type="ECO:0000313" key="2">
    <source>
        <dbReference type="Proteomes" id="UP000012329"/>
    </source>
</evidence>
<comment type="caution">
    <text evidence="1">The sequence shown here is derived from an EMBL/GenBank/DDBJ whole genome shotgun (WGS) entry which is preliminary data.</text>
</comment>
<dbReference type="Proteomes" id="UP000012329">
    <property type="component" value="Unassembled WGS sequence"/>
</dbReference>
<gene>
    <name evidence="1" type="ORF">LEP1GSC029_1148</name>
</gene>
<protein>
    <submittedName>
        <fullName evidence="1">Uncharacterized protein</fullName>
    </submittedName>
</protein>
<accession>A0A829D1V9</accession>
<dbReference type="AlphaFoldDB" id="A0A829D1V9"/>
<evidence type="ECO:0000313" key="1">
    <source>
        <dbReference type="EMBL" id="EMY02096.1"/>
    </source>
</evidence>
<sequence>MERIFPVILYTDPKNKLFQNFRRSPFFVPKILSTFPPIPTWIA</sequence>
<organism evidence="1 2">
    <name type="scientific">Leptospira interrogans str. 2002000626</name>
    <dbReference type="NCBI Taxonomy" id="996803"/>
    <lineage>
        <taxon>Bacteria</taxon>
        <taxon>Pseudomonadati</taxon>
        <taxon>Spirochaetota</taxon>
        <taxon>Spirochaetia</taxon>
        <taxon>Leptospirales</taxon>
        <taxon>Leptospiraceae</taxon>
        <taxon>Leptospira</taxon>
    </lineage>
</organism>